<keyword evidence="2" id="KW-1133">Transmembrane helix</keyword>
<evidence type="ECO:0000256" key="1">
    <source>
        <dbReference type="SAM" id="MobiDB-lite"/>
    </source>
</evidence>
<gene>
    <name evidence="4" type="ORF">ACJEBI_11050</name>
</gene>
<dbReference type="EMBL" id="JBJHQH010000007">
    <property type="protein sequence ID" value="MFK9092018.1"/>
    <property type="molecule type" value="Genomic_DNA"/>
</dbReference>
<comment type="caution">
    <text evidence="4">The sequence shown here is derived from an EMBL/GenBank/DDBJ whole genome shotgun (WGS) entry which is preliminary data.</text>
</comment>
<protein>
    <submittedName>
        <fullName evidence="4">DUF2892 domain-containing protein</fullName>
    </submittedName>
</protein>
<dbReference type="Pfam" id="PF11127">
    <property type="entry name" value="YgaP-like_TM"/>
    <property type="match status" value="1"/>
</dbReference>
<sequence length="101" mass="11149">MNIKPNIGILNAMIRITFGLTILAWSTSKLVKHPWRDSYLFAALCGAMKVAEGIVRYCPVTALCERCQDMIQEHNQATDSMDGMEGLTNVDGDSVVPYNPS</sequence>
<name>A0ABW8RFG6_9BACI</name>
<feature type="domain" description="Inner membrane protein YgaP-like transmembrane" evidence="3">
    <location>
        <begin position="4"/>
        <end position="63"/>
    </location>
</feature>
<dbReference type="InterPro" id="IPR021309">
    <property type="entry name" value="YgaP-like_TM"/>
</dbReference>
<feature type="region of interest" description="Disordered" evidence="1">
    <location>
        <begin position="78"/>
        <end position="101"/>
    </location>
</feature>
<reference evidence="4 5" key="1">
    <citation type="submission" date="2024-11" db="EMBL/GenBank/DDBJ databases">
        <authorList>
            <person name="Lucas J.A."/>
        </authorList>
    </citation>
    <scope>NUCLEOTIDE SEQUENCE [LARGE SCALE GENOMIC DNA]</scope>
    <source>
        <strain evidence="4 5">Z 5.4</strain>
    </source>
</reference>
<feature type="transmembrane region" description="Helical" evidence="2">
    <location>
        <begin position="6"/>
        <end position="26"/>
    </location>
</feature>
<dbReference type="RefSeq" id="WP_406580634.1">
    <property type="nucleotide sequence ID" value="NZ_JBJHQH010000007.1"/>
</dbReference>
<organism evidence="4 5">
    <name type="scientific">Bacillus salipaludis</name>
    <dbReference type="NCBI Taxonomy" id="2547811"/>
    <lineage>
        <taxon>Bacteria</taxon>
        <taxon>Bacillati</taxon>
        <taxon>Bacillota</taxon>
        <taxon>Bacilli</taxon>
        <taxon>Bacillales</taxon>
        <taxon>Bacillaceae</taxon>
        <taxon>Bacillus</taxon>
    </lineage>
</organism>
<keyword evidence="5" id="KW-1185">Reference proteome</keyword>
<evidence type="ECO:0000313" key="4">
    <source>
        <dbReference type="EMBL" id="MFK9092018.1"/>
    </source>
</evidence>
<proteinExistence type="predicted"/>
<keyword evidence="2" id="KW-0472">Membrane</keyword>
<keyword evidence="2" id="KW-0812">Transmembrane</keyword>
<evidence type="ECO:0000259" key="3">
    <source>
        <dbReference type="Pfam" id="PF11127"/>
    </source>
</evidence>
<evidence type="ECO:0000256" key="2">
    <source>
        <dbReference type="SAM" id="Phobius"/>
    </source>
</evidence>
<dbReference type="Proteomes" id="UP001623041">
    <property type="component" value="Unassembled WGS sequence"/>
</dbReference>
<accession>A0ABW8RFG6</accession>
<evidence type="ECO:0000313" key="5">
    <source>
        <dbReference type="Proteomes" id="UP001623041"/>
    </source>
</evidence>